<dbReference type="CDD" id="cd02947">
    <property type="entry name" value="TRX_family"/>
    <property type="match status" value="1"/>
</dbReference>
<reference evidence="3 4" key="1">
    <citation type="submission" date="2020-10" db="EMBL/GenBank/DDBJ databases">
        <title>Connecting structure to function with the recovery of over 1000 high-quality activated sludge metagenome-assembled genomes encoding full-length rRNA genes using long-read sequencing.</title>
        <authorList>
            <person name="Singleton C.M."/>
            <person name="Petriglieri F."/>
            <person name="Kristensen J.M."/>
            <person name="Kirkegaard R.H."/>
            <person name="Michaelsen T.Y."/>
            <person name="Andersen M.H."/>
            <person name="Karst S.M."/>
            <person name="Dueholm M.S."/>
            <person name="Nielsen P.H."/>
            <person name="Albertsen M."/>
        </authorList>
    </citation>
    <scope>NUCLEOTIDE SEQUENCE [LARGE SCALE GENOMIC DNA]</scope>
    <source>
        <strain evidence="3">AalE_18-Q3-R2-46_BAT3C.188</strain>
    </source>
</reference>
<dbReference type="PROSITE" id="PS51318">
    <property type="entry name" value="TAT"/>
    <property type="match status" value="1"/>
</dbReference>
<dbReference type="PROSITE" id="PS51257">
    <property type="entry name" value="PROKAR_LIPOPROTEIN"/>
    <property type="match status" value="1"/>
</dbReference>
<gene>
    <name evidence="3" type="ORF">IPF40_04135</name>
</gene>
<keyword evidence="1" id="KW-0732">Signal</keyword>
<dbReference type="InterPro" id="IPR013766">
    <property type="entry name" value="Thioredoxin_domain"/>
</dbReference>
<name>A0A934X4Q7_9MICO</name>
<feature type="domain" description="Thioredoxin" evidence="2">
    <location>
        <begin position="52"/>
        <end position="171"/>
    </location>
</feature>
<feature type="signal peptide" evidence="1">
    <location>
        <begin position="1"/>
        <end position="26"/>
    </location>
</feature>
<feature type="chain" id="PRO_5038712317" evidence="1">
    <location>
        <begin position="27"/>
        <end position="171"/>
    </location>
</feature>
<protein>
    <submittedName>
        <fullName evidence="3">Thioredoxin family protein</fullName>
    </submittedName>
</protein>
<organism evidence="3 4">
    <name type="scientific">Candidatus Phosphoribacter hodrii</name>
    <dbReference type="NCBI Taxonomy" id="2953743"/>
    <lineage>
        <taxon>Bacteria</taxon>
        <taxon>Bacillati</taxon>
        <taxon>Actinomycetota</taxon>
        <taxon>Actinomycetes</taxon>
        <taxon>Micrococcales</taxon>
        <taxon>Dermatophilaceae</taxon>
        <taxon>Candidatus Phosphoribacter</taxon>
    </lineage>
</organism>
<comment type="caution">
    <text evidence="3">The sequence shown here is derived from an EMBL/GenBank/DDBJ whole genome shotgun (WGS) entry which is preliminary data.</text>
</comment>
<dbReference type="SUPFAM" id="SSF52833">
    <property type="entry name" value="Thioredoxin-like"/>
    <property type="match status" value="1"/>
</dbReference>
<dbReference type="Gene3D" id="3.40.30.10">
    <property type="entry name" value="Glutaredoxin"/>
    <property type="match status" value="1"/>
</dbReference>
<evidence type="ECO:0000256" key="1">
    <source>
        <dbReference type="SAM" id="SignalP"/>
    </source>
</evidence>
<dbReference type="Proteomes" id="UP000718281">
    <property type="component" value="Unassembled WGS sequence"/>
</dbReference>
<sequence length="171" mass="17761">MTSRTLSRPQFTAAALALGIALTLSACGGSATPLAAPAASTAKTAMPDKTAMSDKTAMPDKTGTPAAMAKGAYVTYADYQSSMAMYQGSKVVLFFHASWCPDCRATDTALTGSAVPDGLTVVKVDYDTATELKQKYGITQQHTFVQVDSAGMSVKKWTGTKDGAAIKAQTT</sequence>
<dbReference type="EMBL" id="JADIXZ010000003">
    <property type="protein sequence ID" value="MBK6300263.1"/>
    <property type="molecule type" value="Genomic_DNA"/>
</dbReference>
<evidence type="ECO:0000313" key="4">
    <source>
        <dbReference type="Proteomes" id="UP000718281"/>
    </source>
</evidence>
<dbReference type="InterPro" id="IPR036249">
    <property type="entry name" value="Thioredoxin-like_sf"/>
</dbReference>
<dbReference type="PROSITE" id="PS51352">
    <property type="entry name" value="THIOREDOXIN_2"/>
    <property type="match status" value="1"/>
</dbReference>
<evidence type="ECO:0000259" key="2">
    <source>
        <dbReference type="PROSITE" id="PS51352"/>
    </source>
</evidence>
<dbReference type="InterPro" id="IPR006311">
    <property type="entry name" value="TAT_signal"/>
</dbReference>
<dbReference type="AlphaFoldDB" id="A0A934X4Q7"/>
<accession>A0A934X4Q7</accession>
<evidence type="ECO:0000313" key="3">
    <source>
        <dbReference type="EMBL" id="MBK6300263.1"/>
    </source>
</evidence>
<dbReference type="Pfam" id="PF00085">
    <property type="entry name" value="Thioredoxin"/>
    <property type="match status" value="1"/>
</dbReference>
<proteinExistence type="predicted"/>